<evidence type="ECO:0000313" key="7">
    <source>
        <dbReference type="Proteomes" id="UP000240912"/>
    </source>
</evidence>
<keyword evidence="3" id="KW-0998">Cell outer membrane</keyword>
<dbReference type="PROSITE" id="PS51123">
    <property type="entry name" value="OMPA_2"/>
    <property type="match status" value="1"/>
</dbReference>
<evidence type="ECO:0000256" key="4">
    <source>
        <dbReference type="PROSITE-ProRule" id="PRU00473"/>
    </source>
</evidence>
<dbReference type="RefSeq" id="WP_107215733.1">
    <property type="nucleotide sequence ID" value="NZ_KZ686269.1"/>
</dbReference>
<dbReference type="Proteomes" id="UP000240912">
    <property type="component" value="Unassembled WGS sequence"/>
</dbReference>
<comment type="subcellular location">
    <subcellularLocation>
        <location evidence="1">Cell outer membrane</location>
    </subcellularLocation>
</comment>
<evidence type="ECO:0000259" key="5">
    <source>
        <dbReference type="PROSITE" id="PS51123"/>
    </source>
</evidence>
<dbReference type="InterPro" id="IPR006665">
    <property type="entry name" value="OmpA-like"/>
</dbReference>
<dbReference type="Pfam" id="PF00691">
    <property type="entry name" value="OmpA"/>
    <property type="match status" value="1"/>
</dbReference>
<dbReference type="InterPro" id="IPR050330">
    <property type="entry name" value="Bact_OuterMem_StrucFunc"/>
</dbReference>
<reference evidence="6 7" key="1">
    <citation type="submission" date="2018-03" db="EMBL/GenBank/DDBJ databases">
        <authorList>
            <person name="Keele B.F."/>
        </authorList>
    </citation>
    <scope>NUCLEOTIDE SEQUENCE [LARGE SCALE GENOMIC DNA]</scope>
    <source>
        <strain evidence="6 7">YL28-9</strain>
    </source>
</reference>
<accession>A0A2T3HM33</accession>
<dbReference type="EMBL" id="PYLS01000005">
    <property type="protein sequence ID" value="PST83473.1"/>
    <property type="molecule type" value="Genomic_DNA"/>
</dbReference>
<dbReference type="GO" id="GO:0009279">
    <property type="term" value="C:cell outer membrane"/>
    <property type="evidence" value="ECO:0007669"/>
    <property type="project" value="UniProtKB-SubCell"/>
</dbReference>
<sequence>MAKGIKKIAWTGEGKVYNAAKGPVPNQLLVVAPDQFVWFKISEWHEGTSQPEKAKNVKWAIFNGKGYIEHQRTIPGTFKYAYKVPRRLCGPYTWYIEASWSGNFDGKSGLRFRGHAPARLVDSRWTRVEGGPDVRKDYHFSYGELLWLRLFTEGLNGYKNVEVRVYRRLRAAMGLLPKDDEVTRKIYYVNVINGEINLRIPNTYSWYQSIGDPAAVEEFYVRVIHPATGKYIEDDRGDSAHARFLRIKKKVMSQVVERPQNRTPVTIYQPDKSAVRYELCKFEQIKVIEDGKPILIFDNGRGAKKLQPRREKTLESIVFNYDSTELSAASLKKLNNILQFLLEHRHSSIQLEGFACVIGKQNHNNVLSMNRAKTVKEFFIRGKLDPARISTIGRGEANPTDDKMGRDNIKYKNELSYVNNRRVDISFEYYAHNAETIIYQTIVGSTPKTITVQPVNFDTKACYERTKHTRMLTLYNLNEKKAQNEGSIGVPAVSGISKANPMPIQYIWPSNKITASGIYSSANEYLVHIHSCRYFAVENNPTVSIQAYPDIEWTLEFSFNFTNPAAYTHGNLPEYSRNDPKPDAVQDLIRDRRKAQSKAVSAGMESKRVKNSPEMMTKFGLKLQAEWDAKGSKAEVGVEFAKKLRRVLNVFVKYKEIADKVKNSVGGAVKKSPLSPPFMFEVQAPSLNAAITWNLAKGEGKHVGKIATVGKLNFKGDPLIGAQFVIDLLAVGSRLHPLVAAMITGAELALSALHGGITFEAKFYGKLDFDFKALEINSLTGVKAGSLDLGAQMGVEITLRISFEVKYKSWFMEVEVQLRAQGAAKAYFAAKMTLDSDEKGVFYKPELGFSGLIFTFEAEIVVGGFKRMLKFSNDKEPFLKADVPNLTKQYILP</sequence>
<evidence type="ECO:0000313" key="6">
    <source>
        <dbReference type="EMBL" id="PST83473.1"/>
    </source>
</evidence>
<dbReference type="AlphaFoldDB" id="A0A2T3HM33"/>
<dbReference type="SUPFAM" id="SSF103088">
    <property type="entry name" value="OmpA-like"/>
    <property type="match status" value="1"/>
</dbReference>
<dbReference type="CDD" id="cd07185">
    <property type="entry name" value="OmpA_C-like"/>
    <property type="match status" value="1"/>
</dbReference>
<evidence type="ECO:0000256" key="2">
    <source>
        <dbReference type="ARBA" id="ARBA00023136"/>
    </source>
</evidence>
<evidence type="ECO:0000256" key="3">
    <source>
        <dbReference type="ARBA" id="ARBA00023237"/>
    </source>
</evidence>
<keyword evidence="2 4" id="KW-0472">Membrane</keyword>
<gene>
    <name evidence="6" type="ORF">C7T94_12995</name>
</gene>
<dbReference type="InterPro" id="IPR036737">
    <property type="entry name" value="OmpA-like_sf"/>
</dbReference>
<dbReference type="PANTHER" id="PTHR30329:SF21">
    <property type="entry name" value="LIPOPROTEIN YIAD-RELATED"/>
    <property type="match status" value="1"/>
</dbReference>
<organism evidence="6 7">
    <name type="scientific">Pedobacter yulinensis</name>
    <dbReference type="NCBI Taxonomy" id="2126353"/>
    <lineage>
        <taxon>Bacteria</taxon>
        <taxon>Pseudomonadati</taxon>
        <taxon>Bacteroidota</taxon>
        <taxon>Sphingobacteriia</taxon>
        <taxon>Sphingobacteriales</taxon>
        <taxon>Sphingobacteriaceae</taxon>
        <taxon>Pedobacter</taxon>
    </lineage>
</organism>
<dbReference type="PRINTS" id="PR01021">
    <property type="entry name" value="OMPADOMAIN"/>
</dbReference>
<proteinExistence type="predicted"/>
<dbReference type="PANTHER" id="PTHR30329">
    <property type="entry name" value="STATOR ELEMENT OF FLAGELLAR MOTOR COMPLEX"/>
    <property type="match status" value="1"/>
</dbReference>
<comment type="caution">
    <text evidence="6">The sequence shown here is derived from an EMBL/GenBank/DDBJ whole genome shotgun (WGS) entry which is preliminary data.</text>
</comment>
<protein>
    <recommendedName>
        <fullName evidence="5">OmpA-like domain-containing protein</fullName>
    </recommendedName>
</protein>
<keyword evidence="7" id="KW-1185">Reference proteome</keyword>
<feature type="domain" description="OmpA-like" evidence="5">
    <location>
        <begin position="306"/>
        <end position="431"/>
    </location>
</feature>
<dbReference type="OrthoDB" id="719419at2"/>
<dbReference type="Gene3D" id="3.30.1330.60">
    <property type="entry name" value="OmpA-like domain"/>
    <property type="match status" value="1"/>
</dbReference>
<dbReference type="InterPro" id="IPR006664">
    <property type="entry name" value="OMP_bac"/>
</dbReference>
<evidence type="ECO:0000256" key="1">
    <source>
        <dbReference type="ARBA" id="ARBA00004442"/>
    </source>
</evidence>
<name>A0A2T3HM33_9SPHI</name>